<accession>A0A4R6VTL7</accession>
<name>A0A4R6VTL7_9PSEU</name>
<dbReference type="Proteomes" id="UP000295705">
    <property type="component" value="Unassembled WGS sequence"/>
</dbReference>
<protein>
    <submittedName>
        <fullName evidence="3">Uncharacterized protein</fullName>
    </submittedName>
</protein>
<organism evidence="3 4">
    <name type="scientific">Actinomycetospora succinea</name>
    <dbReference type="NCBI Taxonomy" id="663603"/>
    <lineage>
        <taxon>Bacteria</taxon>
        <taxon>Bacillati</taxon>
        <taxon>Actinomycetota</taxon>
        <taxon>Actinomycetes</taxon>
        <taxon>Pseudonocardiales</taxon>
        <taxon>Pseudonocardiaceae</taxon>
        <taxon>Actinomycetospora</taxon>
    </lineage>
</organism>
<feature type="compositionally biased region" description="Gly residues" evidence="1">
    <location>
        <begin position="1"/>
        <end position="16"/>
    </location>
</feature>
<gene>
    <name evidence="3" type="ORF">EV188_1011142</name>
</gene>
<dbReference type="RefSeq" id="WP_243741491.1">
    <property type="nucleotide sequence ID" value="NZ_BAABHR010000005.1"/>
</dbReference>
<keyword evidence="2" id="KW-1133">Transmembrane helix</keyword>
<comment type="caution">
    <text evidence="3">The sequence shown here is derived from an EMBL/GenBank/DDBJ whole genome shotgun (WGS) entry which is preliminary data.</text>
</comment>
<dbReference type="AlphaFoldDB" id="A0A4R6VTL7"/>
<sequence>MSASKGPGGGVSGTSGSGADEPAGPPGRFADDLIGLDPDDPEARAFAAHLDRMEHVGPAAFTVEGQLAGVRDFADSANRADGTRRLAAIVLVTLVLLGTGFVIFEVLEVVLSTAL</sequence>
<evidence type="ECO:0000256" key="2">
    <source>
        <dbReference type="SAM" id="Phobius"/>
    </source>
</evidence>
<evidence type="ECO:0000256" key="1">
    <source>
        <dbReference type="SAM" id="MobiDB-lite"/>
    </source>
</evidence>
<evidence type="ECO:0000313" key="3">
    <source>
        <dbReference type="EMBL" id="TDQ65890.1"/>
    </source>
</evidence>
<keyword evidence="4" id="KW-1185">Reference proteome</keyword>
<feature type="transmembrane region" description="Helical" evidence="2">
    <location>
        <begin position="86"/>
        <end position="107"/>
    </location>
</feature>
<reference evidence="3 4" key="1">
    <citation type="submission" date="2019-03" db="EMBL/GenBank/DDBJ databases">
        <title>Genomic Encyclopedia of Type Strains, Phase IV (KMG-IV): sequencing the most valuable type-strain genomes for metagenomic binning, comparative biology and taxonomic classification.</title>
        <authorList>
            <person name="Goeker M."/>
        </authorList>
    </citation>
    <scope>NUCLEOTIDE SEQUENCE [LARGE SCALE GENOMIC DNA]</scope>
    <source>
        <strain evidence="3 4">DSM 45775</strain>
    </source>
</reference>
<feature type="region of interest" description="Disordered" evidence="1">
    <location>
        <begin position="1"/>
        <end position="34"/>
    </location>
</feature>
<evidence type="ECO:0000313" key="4">
    <source>
        <dbReference type="Proteomes" id="UP000295705"/>
    </source>
</evidence>
<keyword evidence="2" id="KW-0812">Transmembrane</keyword>
<proteinExistence type="predicted"/>
<keyword evidence="2" id="KW-0472">Membrane</keyword>
<dbReference type="EMBL" id="SNYO01000001">
    <property type="protein sequence ID" value="TDQ65890.1"/>
    <property type="molecule type" value="Genomic_DNA"/>
</dbReference>